<evidence type="ECO:0000256" key="4">
    <source>
        <dbReference type="ARBA" id="ARBA00022840"/>
    </source>
</evidence>
<keyword evidence="3" id="KW-0658">Purine biosynthesis</keyword>
<protein>
    <recommendedName>
        <fullName evidence="5">Phosphoribosylformylglycinamidine synthase N-terminal domain-containing protein</fullName>
    </recommendedName>
</protein>
<dbReference type="Proteomes" id="UP001371456">
    <property type="component" value="Unassembled WGS sequence"/>
</dbReference>
<dbReference type="GO" id="GO:0004642">
    <property type="term" value="F:phosphoribosylformylglycinamidine synthase activity"/>
    <property type="evidence" value="ECO:0007669"/>
    <property type="project" value="TreeGrafter"/>
</dbReference>
<sequence length="162" mass="18246">MATSAWDIVATEFLQLVNEDSGKFQEVAEKVIHLYRVSFLQDSATDELLKLVQTKISNQIIGLKTEQCFNIGLSSDISDDKLSVLKWVLGETYEPESLGSESFLNGEKRKNVDVYIIEIGLRLSFTTAWSTNAVSICQACGLIEINRMELLRRYLLYVNGSL</sequence>
<keyword evidence="4" id="KW-0067">ATP-binding</keyword>
<evidence type="ECO:0000259" key="5">
    <source>
        <dbReference type="Pfam" id="PF18076"/>
    </source>
</evidence>
<evidence type="ECO:0000313" key="7">
    <source>
        <dbReference type="Proteomes" id="UP001371456"/>
    </source>
</evidence>
<name>A0AAN8UHI6_SOLBU</name>
<comment type="caution">
    <text evidence="6">The sequence shown here is derived from an EMBL/GenBank/DDBJ whole genome shotgun (WGS) entry which is preliminary data.</text>
</comment>
<dbReference type="EMBL" id="JBANQN010000001">
    <property type="protein sequence ID" value="KAK6805617.1"/>
    <property type="molecule type" value="Genomic_DNA"/>
</dbReference>
<feature type="domain" description="Phosphoribosylformylglycinamidine synthase N-terminal" evidence="5">
    <location>
        <begin position="68"/>
        <end position="156"/>
    </location>
</feature>
<keyword evidence="7" id="KW-1185">Reference proteome</keyword>
<dbReference type="GO" id="GO:0006164">
    <property type="term" value="P:purine nucleotide biosynthetic process"/>
    <property type="evidence" value="ECO:0007669"/>
    <property type="project" value="UniProtKB-KW"/>
</dbReference>
<dbReference type="Pfam" id="PF18076">
    <property type="entry name" value="FGAR-AT_N"/>
    <property type="match status" value="1"/>
</dbReference>
<proteinExistence type="predicted"/>
<evidence type="ECO:0000256" key="1">
    <source>
        <dbReference type="ARBA" id="ARBA00022598"/>
    </source>
</evidence>
<accession>A0AAN8UHI6</accession>
<dbReference type="GO" id="GO:0005524">
    <property type="term" value="F:ATP binding"/>
    <property type="evidence" value="ECO:0007669"/>
    <property type="project" value="UniProtKB-KW"/>
</dbReference>
<dbReference type="AlphaFoldDB" id="A0AAN8UHI6"/>
<dbReference type="InterPro" id="IPR040707">
    <property type="entry name" value="FGAR-AT_N"/>
</dbReference>
<organism evidence="6 7">
    <name type="scientific">Solanum bulbocastanum</name>
    <name type="common">Wild potato</name>
    <dbReference type="NCBI Taxonomy" id="147425"/>
    <lineage>
        <taxon>Eukaryota</taxon>
        <taxon>Viridiplantae</taxon>
        <taxon>Streptophyta</taxon>
        <taxon>Embryophyta</taxon>
        <taxon>Tracheophyta</taxon>
        <taxon>Spermatophyta</taxon>
        <taxon>Magnoliopsida</taxon>
        <taxon>eudicotyledons</taxon>
        <taxon>Gunneridae</taxon>
        <taxon>Pentapetalae</taxon>
        <taxon>asterids</taxon>
        <taxon>lamiids</taxon>
        <taxon>Solanales</taxon>
        <taxon>Solanaceae</taxon>
        <taxon>Solanoideae</taxon>
        <taxon>Solaneae</taxon>
        <taxon>Solanum</taxon>
    </lineage>
</organism>
<reference evidence="6 7" key="1">
    <citation type="submission" date="2024-02" db="EMBL/GenBank/DDBJ databases">
        <title>de novo genome assembly of Solanum bulbocastanum strain 11H21.</title>
        <authorList>
            <person name="Hosaka A.J."/>
        </authorList>
    </citation>
    <scope>NUCLEOTIDE SEQUENCE [LARGE SCALE GENOMIC DNA]</scope>
    <source>
        <tissue evidence="6">Young leaves</tissue>
    </source>
</reference>
<dbReference type="PANTHER" id="PTHR10099:SF1">
    <property type="entry name" value="PHOSPHORIBOSYLFORMYLGLYCINAMIDINE SYNTHASE"/>
    <property type="match status" value="1"/>
</dbReference>
<evidence type="ECO:0000256" key="3">
    <source>
        <dbReference type="ARBA" id="ARBA00022755"/>
    </source>
</evidence>
<evidence type="ECO:0000256" key="2">
    <source>
        <dbReference type="ARBA" id="ARBA00022741"/>
    </source>
</evidence>
<dbReference type="GO" id="GO:0005737">
    <property type="term" value="C:cytoplasm"/>
    <property type="evidence" value="ECO:0007669"/>
    <property type="project" value="TreeGrafter"/>
</dbReference>
<dbReference type="PANTHER" id="PTHR10099">
    <property type="entry name" value="PHOSPHORIBOSYLFORMYLGLYCINAMIDINE SYNTHASE"/>
    <property type="match status" value="1"/>
</dbReference>
<evidence type="ECO:0000313" key="6">
    <source>
        <dbReference type="EMBL" id="KAK6805617.1"/>
    </source>
</evidence>
<dbReference type="InterPro" id="IPR036604">
    <property type="entry name" value="PurS-like_sf"/>
</dbReference>
<dbReference type="SUPFAM" id="SSF82697">
    <property type="entry name" value="PurS-like"/>
    <property type="match status" value="1"/>
</dbReference>
<keyword evidence="2" id="KW-0547">Nucleotide-binding</keyword>
<gene>
    <name evidence="6" type="ORF">RDI58_003402</name>
</gene>
<keyword evidence="1" id="KW-0436">Ligase</keyword>